<proteinExistence type="inferred from homology"/>
<keyword evidence="2" id="KW-0413">Isomerase</keyword>
<gene>
    <name evidence="3" type="ORF">FJZ00_05380</name>
</gene>
<dbReference type="Proteomes" id="UP000703893">
    <property type="component" value="Unassembled WGS sequence"/>
</dbReference>
<name>A0A937X5I1_9BACT</name>
<evidence type="ECO:0000313" key="3">
    <source>
        <dbReference type="EMBL" id="MBM3274560.1"/>
    </source>
</evidence>
<dbReference type="SUPFAM" id="SSF54506">
    <property type="entry name" value="Diaminopimelate epimerase-like"/>
    <property type="match status" value="1"/>
</dbReference>
<evidence type="ECO:0000256" key="2">
    <source>
        <dbReference type="ARBA" id="ARBA00023235"/>
    </source>
</evidence>
<dbReference type="Pfam" id="PF02567">
    <property type="entry name" value="PhzC-PhzF"/>
    <property type="match status" value="1"/>
</dbReference>
<dbReference type="AlphaFoldDB" id="A0A937X5I1"/>
<dbReference type="PANTHER" id="PTHR13774">
    <property type="entry name" value="PHENAZINE BIOSYNTHESIS PROTEIN"/>
    <property type="match status" value="1"/>
</dbReference>
<evidence type="ECO:0000313" key="4">
    <source>
        <dbReference type="Proteomes" id="UP000703893"/>
    </source>
</evidence>
<protein>
    <submittedName>
        <fullName evidence="3">PhzF family phenazine biosynthesis protein</fullName>
    </submittedName>
</protein>
<evidence type="ECO:0000256" key="1">
    <source>
        <dbReference type="ARBA" id="ARBA00008270"/>
    </source>
</evidence>
<organism evidence="3 4">
    <name type="scientific">Candidatus Tanganyikabacteria bacterium</name>
    <dbReference type="NCBI Taxonomy" id="2961651"/>
    <lineage>
        <taxon>Bacteria</taxon>
        <taxon>Bacillati</taxon>
        <taxon>Candidatus Sericytochromatia</taxon>
        <taxon>Candidatus Tanganyikabacteria</taxon>
    </lineage>
</organism>
<dbReference type="GO" id="GO:0005737">
    <property type="term" value="C:cytoplasm"/>
    <property type="evidence" value="ECO:0007669"/>
    <property type="project" value="TreeGrafter"/>
</dbReference>
<dbReference type="InterPro" id="IPR003719">
    <property type="entry name" value="Phenazine_PhzF-like"/>
</dbReference>
<dbReference type="NCBIfam" id="TIGR00654">
    <property type="entry name" value="PhzF_family"/>
    <property type="match status" value="1"/>
</dbReference>
<dbReference type="EMBL" id="VGJX01000251">
    <property type="protein sequence ID" value="MBM3274560.1"/>
    <property type="molecule type" value="Genomic_DNA"/>
</dbReference>
<dbReference type="Gene3D" id="3.10.310.10">
    <property type="entry name" value="Diaminopimelate Epimerase, Chain A, domain 1"/>
    <property type="match status" value="1"/>
</dbReference>
<dbReference type="PANTHER" id="PTHR13774:SF17">
    <property type="entry name" value="PHENAZINE BIOSYNTHESIS-LIKE DOMAIN-CONTAINING PROTEIN"/>
    <property type="match status" value="1"/>
</dbReference>
<reference evidence="3 4" key="1">
    <citation type="submission" date="2019-03" db="EMBL/GenBank/DDBJ databases">
        <title>Lake Tanganyika Metagenome-Assembled Genomes (MAGs).</title>
        <authorList>
            <person name="Tran P."/>
        </authorList>
    </citation>
    <scope>NUCLEOTIDE SEQUENCE [LARGE SCALE GENOMIC DNA]</scope>
    <source>
        <strain evidence="3">K_DeepCast_65m_m2_236</strain>
    </source>
</reference>
<accession>A0A937X5I1</accession>
<comment type="caution">
    <text evidence="3">The sequence shown here is derived from an EMBL/GenBank/DDBJ whole genome shotgun (WGS) entry which is preliminary data.</text>
</comment>
<dbReference type="GO" id="GO:0016853">
    <property type="term" value="F:isomerase activity"/>
    <property type="evidence" value="ECO:0007669"/>
    <property type="project" value="UniProtKB-KW"/>
</dbReference>
<comment type="similarity">
    <text evidence="1">Belongs to the PhzF family.</text>
</comment>
<sequence>MTQPIIQVDSFTAAPFGGNPAAVCIMAGPREAGWMQNVAKEMNLSETAFLHLEDGGYRLRWFTPAVEVKLCGHATLAAAHVLWEDGHLERNETAMFYTQSGTLAAIKDGEWIRM</sequence>
<feature type="non-terminal residue" evidence="3">
    <location>
        <position position="114"/>
    </location>
</feature>